<dbReference type="InterPro" id="IPR045336">
    <property type="entry name" value="MmgE_PrpD_N"/>
</dbReference>
<dbReference type="InterPro" id="IPR005656">
    <property type="entry name" value="MmgE_PrpD"/>
</dbReference>
<evidence type="ECO:0000259" key="2">
    <source>
        <dbReference type="Pfam" id="PF03972"/>
    </source>
</evidence>
<dbReference type="PANTHER" id="PTHR16943">
    <property type="entry name" value="2-METHYLCITRATE DEHYDRATASE-RELATED"/>
    <property type="match status" value="1"/>
</dbReference>
<organism evidence="4 5">
    <name type="scientific">Cocleimonas flava</name>
    <dbReference type="NCBI Taxonomy" id="634765"/>
    <lineage>
        <taxon>Bacteria</taxon>
        <taxon>Pseudomonadati</taxon>
        <taxon>Pseudomonadota</taxon>
        <taxon>Gammaproteobacteria</taxon>
        <taxon>Thiotrichales</taxon>
        <taxon>Thiotrichaceae</taxon>
        <taxon>Cocleimonas</taxon>
    </lineage>
</organism>
<dbReference type="SUPFAM" id="SSF103378">
    <property type="entry name" value="2-methylcitrate dehydratase PrpD"/>
    <property type="match status" value="1"/>
</dbReference>
<dbReference type="GO" id="GO:0016829">
    <property type="term" value="F:lyase activity"/>
    <property type="evidence" value="ECO:0007669"/>
    <property type="project" value="InterPro"/>
</dbReference>
<dbReference type="Pfam" id="PF03972">
    <property type="entry name" value="MmgE_PrpD_N"/>
    <property type="match status" value="1"/>
</dbReference>
<dbReference type="Proteomes" id="UP000294887">
    <property type="component" value="Unassembled WGS sequence"/>
</dbReference>
<dbReference type="InterPro" id="IPR036148">
    <property type="entry name" value="MmgE/PrpD_sf"/>
</dbReference>
<dbReference type="InterPro" id="IPR042188">
    <property type="entry name" value="MmgE/PrpD_sf_2"/>
</dbReference>
<reference evidence="4 5" key="1">
    <citation type="submission" date="2019-03" db="EMBL/GenBank/DDBJ databases">
        <title>Genomic Encyclopedia of Type Strains, Phase IV (KMG-IV): sequencing the most valuable type-strain genomes for metagenomic binning, comparative biology and taxonomic classification.</title>
        <authorList>
            <person name="Goeker M."/>
        </authorList>
    </citation>
    <scope>NUCLEOTIDE SEQUENCE [LARGE SCALE GENOMIC DNA]</scope>
    <source>
        <strain evidence="4 5">DSM 24830</strain>
    </source>
</reference>
<evidence type="ECO:0000313" key="5">
    <source>
        <dbReference type="Proteomes" id="UP000294887"/>
    </source>
</evidence>
<proteinExistence type="inferred from homology"/>
<dbReference type="InterPro" id="IPR045337">
    <property type="entry name" value="MmgE_PrpD_C"/>
</dbReference>
<dbReference type="OrthoDB" id="9795089at2"/>
<dbReference type="RefSeq" id="WP_131906764.1">
    <property type="nucleotide sequence ID" value="NZ_BAAAFU010000001.1"/>
</dbReference>
<feature type="domain" description="MmgE/PrpD C-terminal" evidence="3">
    <location>
        <begin position="276"/>
        <end position="446"/>
    </location>
</feature>
<name>A0A4R1F3Q5_9GAMM</name>
<protein>
    <submittedName>
        <fullName evidence="4">2-methylcitrate dehydratase PrpD</fullName>
    </submittedName>
</protein>
<feature type="domain" description="MmgE/PrpD N-terminal" evidence="2">
    <location>
        <begin position="11"/>
        <end position="245"/>
    </location>
</feature>
<dbReference type="AlphaFoldDB" id="A0A4R1F3Q5"/>
<dbReference type="PANTHER" id="PTHR16943:SF8">
    <property type="entry name" value="2-METHYLCITRATE DEHYDRATASE"/>
    <property type="match status" value="1"/>
</dbReference>
<dbReference type="Gene3D" id="1.10.4100.10">
    <property type="entry name" value="2-methylcitrate dehydratase PrpD"/>
    <property type="match status" value="1"/>
</dbReference>
<comment type="similarity">
    <text evidence="1">Belongs to the PrpD family.</text>
</comment>
<gene>
    <name evidence="4" type="ORF">EV695_3016</name>
</gene>
<comment type="caution">
    <text evidence="4">The sequence shown here is derived from an EMBL/GenBank/DDBJ whole genome shotgun (WGS) entry which is preliminary data.</text>
</comment>
<dbReference type="Gene3D" id="3.30.1330.120">
    <property type="entry name" value="2-methylcitrate dehydratase PrpD"/>
    <property type="match status" value="1"/>
</dbReference>
<sequence>MSPQLPILIQAARFLENMSYEQLPKDVVELAKRAVLDYIGVAIPGSSQAVTQNLMHWASVRSWGKSASIIGSDLKMDIEHAALINAAAGHALDFDDTSWATIGHPTTVILAALLAVAEERGSSGKELLLAYIAGVEVAHKVADLMMPEASERGWHTTGIFYTFGTAAATCQLMGLDEEMTVRALALSLSRASGIRSNFGTQSKPYHAGMAAKAGLEAVSLAQSGVTSSPMALEGQDGFIQCFAGDTLASKARNASKPIMFGEGWDISTRGYAFKKYPNCSGNHPACDVLLELLEDNQLENKNIDWEDIKSIHCGVSLLGPKELVSHQPKTPVEARFSLEFSVAAALIYGQITLSEFTEEKIQDPRVQSLMQCITMEVDEDLAKLGFIGTAPIKIWINKKDGEQLFLENDLARGNHEKPFTDEEFIEKFSKCVQGRVGETQLNKLIDMLFNLEQLGSITDLFKLLELNQKG</sequence>
<evidence type="ECO:0000256" key="1">
    <source>
        <dbReference type="ARBA" id="ARBA00006174"/>
    </source>
</evidence>
<keyword evidence="5" id="KW-1185">Reference proteome</keyword>
<evidence type="ECO:0000259" key="3">
    <source>
        <dbReference type="Pfam" id="PF19305"/>
    </source>
</evidence>
<evidence type="ECO:0000313" key="4">
    <source>
        <dbReference type="EMBL" id="TCJ85051.1"/>
    </source>
</evidence>
<dbReference type="EMBL" id="SMFQ01000004">
    <property type="protein sequence ID" value="TCJ85051.1"/>
    <property type="molecule type" value="Genomic_DNA"/>
</dbReference>
<dbReference type="InterPro" id="IPR042183">
    <property type="entry name" value="MmgE/PrpD_sf_1"/>
</dbReference>
<dbReference type="Pfam" id="PF19305">
    <property type="entry name" value="MmgE_PrpD_C"/>
    <property type="match status" value="1"/>
</dbReference>
<accession>A0A4R1F3Q5</accession>